<dbReference type="InterPro" id="IPR059031">
    <property type="entry name" value="SH3_20"/>
</dbReference>
<dbReference type="WBParaSite" id="GPLIN_001099000">
    <property type="protein sequence ID" value="GPLIN_001099000"/>
    <property type="gene ID" value="GPLIN_001099000"/>
</dbReference>
<feature type="domain" description="STAC3-related SH3" evidence="9">
    <location>
        <begin position="374"/>
        <end position="432"/>
    </location>
</feature>
<keyword evidence="6" id="KW-0862">Zinc</keyword>
<sequence>MSKILTKSTKITEKTAPKKSAKFLVQRTQSSNTLSLLKAARVAPKACPNSIQQINLRVSKHHQSSPVAKEQLNIIYMKMLHQRKVAVIDAGGDEQKAEAILTKEAQQQQQKKQTVNNNEDKNDIKMAKKGHKNALAAKKWTSALRVVSAMTRFKNVPTKHREYEVGSRGSSFSTSNESTPSRTYAAEQPAADRKSVDPVYLALKQATAKYGSAESVDPVYLALKQATAKYGSAVGCCSGGESRRGSQSLTPTGTLFDATMLSARNMSQTSLYDSGNYSENELLSARSGSTPQLHGISPQMPTTDVSSTKGVHVQPQVLHIVTHEYVSGDCSLRPCDRLVVVDNGDPDWKHGFKLNDQLEHLITFPNSCVASYKPEEQPMRLLQSCNLSGQKLRLYRDQVVFAQPDSLSNDGKVLVRTEYDKFAKCPLQFLTMA</sequence>
<keyword evidence="5" id="KW-0677">Repeat</keyword>
<keyword evidence="6" id="KW-0479">Metal-binding</keyword>
<dbReference type="InterPro" id="IPR039688">
    <property type="entry name" value="STAC1/2/3"/>
</dbReference>
<keyword evidence="6" id="KW-0863">Zinc-finger</keyword>
<dbReference type="AlphaFoldDB" id="A0A183CDN6"/>
<keyword evidence="3" id="KW-1003">Cell membrane</keyword>
<feature type="region of interest" description="Disordered" evidence="8">
    <location>
        <begin position="287"/>
        <end position="307"/>
    </location>
</feature>
<dbReference type="GO" id="GO:0005737">
    <property type="term" value="C:cytoplasm"/>
    <property type="evidence" value="ECO:0007669"/>
    <property type="project" value="UniProtKB-SubCell"/>
</dbReference>
<dbReference type="Proteomes" id="UP000050741">
    <property type="component" value="Unassembled WGS sequence"/>
</dbReference>
<evidence type="ECO:0000256" key="7">
    <source>
        <dbReference type="ARBA" id="ARBA00023136"/>
    </source>
</evidence>
<dbReference type="PANTHER" id="PTHR15135:SF7">
    <property type="entry name" value="STAC-LIKE, ISOFORM J"/>
    <property type="match status" value="1"/>
</dbReference>
<dbReference type="Pfam" id="PF26085">
    <property type="entry name" value="SH3_20"/>
    <property type="match status" value="1"/>
</dbReference>
<evidence type="ECO:0000259" key="9">
    <source>
        <dbReference type="Pfam" id="PF26085"/>
    </source>
</evidence>
<name>A0A183CDN6_GLOPA</name>
<evidence type="ECO:0000256" key="6">
    <source>
        <dbReference type="ARBA" id="ARBA00022771"/>
    </source>
</evidence>
<comment type="subcellular location">
    <subcellularLocation>
        <location evidence="1">Cell membrane</location>
    </subcellularLocation>
    <subcellularLocation>
        <location evidence="2">Cytoplasm</location>
    </subcellularLocation>
</comment>
<evidence type="ECO:0000256" key="8">
    <source>
        <dbReference type="SAM" id="MobiDB-lite"/>
    </source>
</evidence>
<reference evidence="10" key="1">
    <citation type="submission" date="2014-05" db="EMBL/GenBank/DDBJ databases">
        <title>The genome and life-stage specific transcriptomes of Globodera pallida elucidate key aspects of plant parasitism by a cyst nematode.</title>
        <authorList>
            <person name="Cotton J.A."/>
            <person name="Lilley C.J."/>
            <person name="Jones L.M."/>
            <person name="Kikuchi T."/>
            <person name="Reid A.J."/>
            <person name="Thorpe P."/>
            <person name="Tsai I.J."/>
            <person name="Beasley H."/>
            <person name="Blok V."/>
            <person name="Cock P.J.A."/>
            <person name="Van den Akker S.E."/>
            <person name="Holroyd N."/>
            <person name="Hunt M."/>
            <person name="Mantelin S."/>
            <person name="Naghra H."/>
            <person name="Pain A."/>
            <person name="Palomares-Rius J.E."/>
            <person name="Zarowiecki M."/>
            <person name="Berriman M."/>
            <person name="Jones J.T."/>
            <person name="Urwin P.E."/>
        </authorList>
    </citation>
    <scope>NUCLEOTIDE SEQUENCE [LARGE SCALE GENOMIC DNA]</scope>
    <source>
        <strain evidence="10">Lindley</strain>
    </source>
</reference>
<evidence type="ECO:0000256" key="2">
    <source>
        <dbReference type="ARBA" id="ARBA00004496"/>
    </source>
</evidence>
<reference evidence="11" key="2">
    <citation type="submission" date="2016-06" db="UniProtKB">
        <authorList>
            <consortium name="WormBaseParasite"/>
        </authorList>
    </citation>
    <scope>IDENTIFICATION</scope>
</reference>
<organism evidence="10 11">
    <name type="scientific">Globodera pallida</name>
    <name type="common">Potato cyst nematode worm</name>
    <name type="synonym">Heterodera pallida</name>
    <dbReference type="NCBI Taxonomy" id="36090"/>
    <lineage>
        <taxon>Eukaryota</taxon>
        <taxon>Metazoa</taxon>
        <taxon>Ecdysozoa</taxon>
        <taxon>Nematoda</taxon>
        <taxon>Chromadorea</taxon>
        <taxon>Rhabditida</taxon>
        <taxon>Tylenchina</taxon>
        <taxon>Tylenchomorpha</taxon>
        <taxon>Tylenchoidea</taxon>
        <taxon>Heteroderidae</taxon>
        <taxon>Heteroderinae</taxon>
        <taxon>Globodera</taxon>
    </lineage>
</organism>
<evidence type="ECO:0000256" key="5">
    <source>
        <dbReference type="ARBA" id="ARBA00022737"/>
    </source>
</evidence>
<dbReference type="PANTHER" id="PTHR15135">
    <property type="entry name" value="STAC"/>
    <property type="match status" value="1"/>
</dbReference>
<evidence type="ECO:0000256" key="4">
    <source>
        <dbReference type="ARBA" id="ARBA00022490"/>
    </source>
</evidence>
<keyword evidence="7" id="KW-0472">Membrane</keyword>
<keyword evidence="10" id="KW-1185">Reference proteome</keyword>
<proteinExistence type="predicted"/>
<dbReference type="GO" id="GO:0008270">
    <property type="term" value="F:zinc ion binding"/>
    <property type="evidence" value="ECO:0007669"/>
    <property type="project" value="UniProtKB-KW"/>
</dbReference>
<feature type="region of interest" description="Disordered" evidence="8">
    <location>
        <begin position="160"/>
        <end position="191"/>
    </location>
</feature>
<dbReference type="GO" id="GO:0005886">
    <property type="term" value="C:plasma membrane"/>
    <property type="evidence" value="ECO:0007669"/>
    <property type="project" value="UniProtKB-SubCell"/>
</dbReference>
<evidence type="ECO:0000256" key="3">
    <source>
        <dbReference type="ARBA" id="ARBA00022475"/>
    </source>
</evidence>
<dbReference type="GO" id="GO:0003009">
    <property type="term" value="P:skeletal muscle contraction"/>
    <property type="evidence" value="ECO:0007669"/>
    <property type="project" value="TreeGrafter"/>
</dbReference>
<evidence type="ECO:0000313" key="11">
    <source>
        <dbReference type="WBParaSite" id="GPLIN_001099000"/>
    </source>
</evidence>
<accession>A0A183CDN6</accession>
<evidence type="ECO:0000313" key="10">
    <source>
        <dbReference type="Proteomes" id="UP000050741"/>
    </source>
</evidence>
<keyword evidence="4" id="KW-0963">Cytoplasm</keyword>
<evidence type="ECO:0000256" key="1">
    <source>
        <dbReference type="ARBA" id="ARBA00004236"/>
    </source>
</evidence>
<dbReference type="GO" id="GO:1903078">
    <property type="term" value="P:positive regulation of protein localization to plasma membrane"/>
    <property type="evidence" value="ECO:0007669"/>
    <property type="project" value="TreeGrafter"/>
</dbReference>
<protein>
    <submittedName>
        <fullName evidence="11">SH3 domain-containing protein</fullName>
    </submittedName>
</protein>
<feature type="compositionally biased region" description="Low complexity" evidence="8">
    <location>
        <begin position="166"/>
        <end position="182"/>
    </location>
</feature>